<sequence length="129" mass="14061">MRSLKKNKSTLYYALYNEKKEIVDENGDFTGEYIVGYSAPEFFNANLSAGKGSAQADIFGVNVDFTRTISTTDLSLPITETSLVWYETEPKLLKDGTADPDSADYKVAAPPAAGLNELVIALKARAKNV</sequence>
<dbReference type="EMBL" id="QVIA01000034">
    <property type="protein sequence ID" value="RGC24864.1"/>
    <property type="molecule type" value="Genomic_DNA"/>
</dbReference>
<evidence type="ECO:0000313" key="2">
    <source>
        <dbReference type="Proteomes" id="UP000261111"/>
    </source>
</evidence>
<dbReference type="RefSeq" id="WP_117441287.1">
    <property type="nucleotide sequence ID" value="NZ_QVIA01000034.1"/>
</dbReference>
<accession>A0A3E2WG33</accession>
<comment type="caution">
    <text evidence="1">The sequence shown here is derived from an EMBL/GenBank/DDBJ whole genome shotgun (WGS) entry which is preliminary data.</text>
</comment>
<reference evidence="1 2" key="1">
    <citation type="submission" date="2018-08" db="EMBL/GenBank/DDBJ databases">
        <title>A genome reference for cultivated species of the human gut microbiota.</title>
        <authorList>
            <person name="Zou Y."/>
            <person name="Xue W."/>
            <person name="Luo G."/>
        </authorList>
    </citation>
    <scope>NUCLEOTIDE SEQUENCE [LARGE SCALE GENOMIC DNA]</scope>
    <source>
        <strain evidence="1 2">AF19-21</strain>
    </source>
</reference>
<gene>
    <name evidence="1" type="ORF">DWX41_20865</name>
</gene>
<proteinExistence type="predicted"/>
<name>A0A3E2WG33_9FIRM</name>
<dbReference type="Proteomes" id="UP000261111">
    <property type="component" value="Unassembled WGS sequence"/>
</dbReference>
<organism evidence="1 2">
    <name type="scientific">Hungatella hathewayi</name>
    <dbReference type="NCBI Taxonomy" id="154046"/>
    <lineage>
        <taxon>Bacteria</taxon>
        <taxon>Bacillati</taxon>
        <taxon>Bacillota</taxon>
        <taxon>Clostridia</taxon>
        <taxon>Lachnospirales</taxon>
        <taxon>Lachnospiraceae</taxon>
        <taxon>Hungatella</taxon>
    </lineage>
</organism>
<dbReference type="AlphaFoldDB" id="A0A3E2WG33"/>
<evidence type="ECO:0000313" key="1">
    <source>
        <dbReference type="EMBL" id="RGC24864.1"/>
    </source>
</evidence>
<protein>
    <submittedName>
        <fullName evidence="1">Uncharacterized protein</fullName>
    </submittedName>
</protein>